<reference evidence="1" key="1">
    <citation type="submission" date="2020-05" db="EMBL/GenBank/DDBJ databases">
        <authorList>
            <person name="Chiriac C."/>
            <person name="Salcher M."/>
            <person name="Ghai R."/>
            <person name="Kavagutti S V."/>
        </authorList>
    </citation>
    <scope>NUCLEOTIDE SEQUENCE</scope>
</reference>
<name>A0A6J7XBY3_9CAUD</name>
<organism evidence="1">
    <name type="scientific">uncultured Caudovirales phage</name>
    <dbReference type="NCBI Taxonomy" id="2100421"/>
    <lineage>
        <taxon>Viruses</taxon>
        <taxon>Duplodnaviria</taxon>
        <taxon>Heunggongvirae</taxon>
        <taxon>Uroviricota</taxon>
        <taxon>Caudoviricetes</taxon>
        <taxon>Peduoviridae</taxon>
        <taxon>Maltschvirus</taxon>
        <taxon>Maltschvirus maltsch</taxon>
    </lineage>
</organism>
<accession>A0A6J7XBY3</accession>
<dbReference type="EMBL" id="LR798360">
    <property type="protein sequence ID" value="CAB5226416.1"/>
    <property type="molecule type" value="Genomic_DNA"/>
</dbReference>
<evidence type="ECO:0000313" key="1">
    <source>
        <dbReference type="EMBL" id="CAB5226416.1"/>
    </source>
</evidence>
<protein>
    <submittedName>
        <fullName evidence="1">Uncharacterized protein</fullName>
    </submittedName>
</protein>
<gene>
    <name evidence="1" type="ORF">UFOVP760_192</name>
</gene>
<proteinExistence type="predicted"/>
<sequence length="91" mass="10781">MQCLFEHYFIQELTLESSRCTKVTKQMASSRSDKKYMRCTRVDGKLKRVHYGDPNLRIKKSNPKKRKSFRARHKCSTAKPGTAKYFSCKNW</sequence>